<evidence type="ECO:0000313" key="3">
    <source>
        <dbReference type="Proteomes" id="UP000198521"/>
    </source>
</evidence>
<dbReference type="RefSeq" id="WP_139195578.1">
    <property type="nucleotide sequence ID" value="NZ_FOAB01000001.1"/>
</dbReference>
<proteinExistence type="predicted"/>
<organism evidence="2 3">
    <name type="scientific">Aquimarina amphilecti</name>
    <dbReference type="NCBI Taxonomy" id="1038014"/>
    <lineage>
        <taxon>Bacteria</taxon>
        <taxon>Pseudomonadati</taxon>
        <taxon>Bacteroidota</taxon>
        <taxon>Flavobacteriia</taxon>
        <taxon>Flavobacteriales</taxon>
        <taxon>Flavobacteriaceae</taxon>
        <taxon>Aquimarina</taxon>
    </lineage>
</organism>
<reference evidence="2 3" key="1">
    <citation type="submission" date="2016-10" db="EMBL/GenBank/DDBJ databases">
        <authorList>
            <person name="de Groot N.N."/>
        </authorList>
    </citation>
    <scope>NUCLEOTIDE SEQUENCE [LARGE SCALE GENOMIC DNA]</scope>
    <source>
        <strain evidence="2 3">DSM 25232</strain>
    </source>
</reference>
<evidence type="ECO:0008006" key="4">
    <source>
        <dbReference type="Google" id="ProtNLM"/>
    </source>
</evidence>
<accession>A0A1H7HPK4</accession>
<dbReference type="AlphaFoldDB" id="A0A1H7HPK4"/>
<dbReference type="OrthoDB" id="997115at2"/>
<feature type="signal peptide" evidence="1">
    <location>
        <begin position="1"/>
        <end position="21"/>
    </location>
</feature>
<sequence>MRFLTATLSVFLLFMSIMPCSDSFNLEHQDELSITDKQHDHSNDTDDSCASLCICACCGLTITYELIKPFDIEINSMIISNDDFTNQPKYTFFYLPNIWQPPQFIS</sequence>
<dbReference type="Pfam" id="PF20365">
    <property type="entry name" value="DUF6660"/>
    <property type="match status" value="1"/>
</dbReference>
<dbReference type="Proteomes" id="UP000198521">
    <property type="component" value="Unassembled WGS sequence"/>
</dbReference>
<keyword evidence="3" id="KW-1185">Reference proteome</keyword>
<dbReference type="STRING" id="1038014.SAMN04487910_0701"/>
<evidence type="ECO:0000256" key="1">
    <source>
        <dbReference type="SAM" id="SignalP"/>
    </source>
</evidence>
<dbReference type="InterPro" id="IPR046601">
    <property type="entry name" value="DUF6660"/>
</dbReference>
<protein>
    <recommendedName>
        <fullName evidence="4">DUF2946 domain-containing protein</fullName>
    </recommendedName>
</protein>
<gene>
    <name evidence="2" type="ORF">SAMN04487910_0701</name>
</gene>
<evidence type="ECO:0000313" key="2">
    <source>
        <dbReference type="EMBL" id="SEK51422.1"/>
    </source>
</evidence>
<dbReference type="EMBL" id="FOAB01000001">
    <property type="protein sequence ID" value="SEK51422.1"/>
    <property type="molecule type" value="Genomic_DNA"/>
</dbReference>
<feature type="chain" id="PRO_5011593644" description="DUF2946 domain-containing protein" evidence="1">
    <location>
        <begin position="22"/>
        <end position="106"/>
    </location>
</feature>
<keyword evidence="1" id="KW-0732">Signal</keyword>
<name>A0A1H7HPK4_AQUAM</name>